<reference evidence="7" key="3">
    <citation type="submission" date="2025-08" db="UniProtKB">
        <authorList>
            <consortium name="RefSeq"/>
        </authorList>
    </citation>
    <scope>IDENTIFICATION</scope>
    <source>
        <strain evidence="7">CBS 342.82</strain>
    </source>
</reference>
<evidence type="ECO:0000256" key="1">
    <source>
        <dbReference type="ARBA" id="ARBA00004569"/>
    </source>
</evidence>
<protein>
    <recommendedName>
        <fullName evidence="3">Cx9C motif-containing protein 4, mitochondrial</fullName>
    </recommendedName>
</protein>
<dbReference type="PANTHER" id="PTHR15590:SF0">
    <property type="entry name" value="CX9C MOTIF-CONTAINING PROTEIN 4"/>
    <property type="match status" value="1"/>
</dbReference>
<evidence type="ECO:0000256" key="5">
    <source>
        <dbReference type="ARBA" id="ARBA00023157"/>
    </source>
</evidence>
<dbReference type="PROSITE" id="PS51808">
    <property type="entry name" value="CHCH"/>
    <property type="match status" value="1"/>
</dbReference>
<evidence type="ECO:0000313" key="6">
    <source>
        <dbReference type="Proteomes" id="UP000504637"/>
    </source>
</evidence>
<dbReference type="Pfam" id="PF08991">
    <property type="entry name" value="CMC4"/>
    <property type="match status" value="1"/>
</dbReference>
<keyword evidence="6" id="KW-1185">Reference proteome</keyword>
<dbReference type="OrthoDB" id="13601at2759"/>
<keyword evidence="4" id="KW-0496">Mitochondrion</keyword>
<dbReference type="RefSeq" id="XP_033463423.1">
    <property type="nucleotide sequence ID" value="XM_033598921.1"/>
</dbReference>
<accession>A0A6J3MHM0</accession>
<dbReference type="GeneID" id="54356720"/>
<dbReference type="InterPro" id="IPR027179">
    <property type="entry name" value="CMC4"/>
</dbReference>
<reference evidence="7" key="2">
    <citation type="submission" date="2020-04" db="EMBL/GenBank/DDBJ databases">
        <authorList>
            <consortium name="NCBI Genome Project"/>
        </authorList>
    </citation>
    <scope>NUCLEOTIDE SEQUENCE</scope>
    <source>
        <strain evidence="7">CBS 342.82</strain>
    </source>
</reference>
<keyword evidence="5" id="KW-1015">Disulfide bond</keyword>
<proteinExistence type="inferred from homology"/>
<comment type="similarity">
    <text evidence="2">Belongs to the CMC4 family.</text>
</comment>
<evidence type="ECO:0000256" key="4">
    <source>
        <dbReference type="ARBA" id="ARBA00023128"/>
    </source>
</evidence>
<gene>
    <name evidence="7" type="ORF">K489DRAFT_114502</name>
</gene>
<reference evidence="7" key="1">
    <citation type="submission" date="2020-01" db="EMBL/GenBank/DDBJ databases">
        <authorList>
            <consortium name="DOE Joint Genome Institute"/>
            <person name="Haridas S."/>
            <person name="Albert R."/>
            <person name="Binder M."/>
            <person name="Bloem J."/>
            <person name="Labutti K."/>
            <person name="Salamov A."/>
            <person name="Andreopoulos B."/>
            <person name="Baker S.E."/>
            <person name="Barry K."/>
            <person name="Bills G."/>
            <person name="Bluhm B.H."/>
            <person name="Cannon C."/>
            <person name="Castanera R."/>
            <person name="Culley D.E."/>
            <person name="Daum C."/>
            <person name="Ezra D."/>
            <person name="Gonzalez J.B."/>
            <person name="Henrissat B."/>
            <person name="Kuo A."/>
            <person name="Liang C."/>
            <person name="Lipzen A."/>
            <person name="Lutzoni F."/>
            <person name="Magnuson J."/>
            <person name="Mondo S."/>
            <person name="Nolan M."/>
            <person name="Ohm R."/>
            <person name="Pangilinan J."/>
            <person name="Park H.-J."/>
            <person name="Ramirez L."/>
            <person name="Alfaro M."/>
            <person name="Sun H."/>
            <person name="Tritt A."/>
            <person name="Yoshinaga Y."/>
            <person name="Zwiers L.-H."/>
            <person name="Turgeon B.G."/>
            <person name="Goodwin S.B."/>
            <person name="Spatafora J.W."/>
            <person name="Crous P.W."/>
            <person name="Grigoriev I.V."/>
        </authorList>
    </citation>
    <scope>NUCLEOTIDE SEQUENCE</scope>
    <source>
        <strain evidence="7">CBS 342.82</strain>
    </source>
</reference>
<dbReference type="AlphaFoldDB" id="A0A6J3MHM0"/>
<sequence>MHRGISCRHKPVVGELSACAPVSRARDSRNHPMLHLQLLIANIHSDLKSITMMTPEKGVENDPPCHAQACSIQACLQKSNYKEEKCQKQVDALYECCNLFYQKAGDDGSSVEDEATESIHLRLDIEKGKQGAARKKCHVNFAILHSLKSERKLYSSRA</sequence>
<dbReference type="Proteomes" id="UP000504637">
    <property type="component" value="Unplaced"/>
</dbReference>
<dbReference type="InterPro" id="IPR009069">
    <property type="entry name" value="Cys_alpha_HP_mot_SF"/>
</dbReference>
<dbReference type="SUPFAM" id="SSF47072">
    <property type="entry name" value="Cysteine alpha-hairpin motif"/>
    <property type="match status" value="1"/>
</dbReference>
<organism evidence="7">
    <name type="scientific">Dissoconium aciculare CBS 342.82</name>
    <dbReference type="NCBI Taxonomy" id="1314786"/>
    <lineage>
        <taxon>Eukaryota</taxon>
        <taxon>Fungi</taxon>
        <taxon>Dikarya</taxon>
        <taxon>Ascomycota</taxon>
        <taxon>Pezizomycotina</taxon>
        <taxon>Dothideomycetes</taxon>
        <taxon>Dothideomycetidae</taxon>
        <taxon>Mycosphaerellales</taxon>
        <taxon>Dissoconiaceae</taxon>
        <taxon>Dissoconium</taxon>
    </lineage>
</organism>
<evidence type="ECO:0000313" key="7">
    <source>
        <dbReference type="RefSeq" id="XP_033463423.1"/>
    </source>
</evidence>
<dbReference type="Gene3D" id="1.10.287.1130">
    <property type="entry name" value="CytochromE C oxidase copper chaperone"/>
    <property type="match status" value="1"/>
</dbReference>
<dbReference type="PANTHER" id="PTHR15590">
    <property type="entry name" value="CX9C MOTIF-CONTAINING PROTEIN 4"/>
    <property type="match status" value="1"/>
</dbReference>
<evidence type="ECO:0000256" key="3">
    <source>
        <dbReference type="ARBA" id="ARBA00019406"/>
    </source>
</evidence>
<dbReference type="GO" id="GO:0005758">
    <property type="term" value="C:mitochondrial intermembrane space"/>
    <property type="evidence" value="ECO:0007669"/>
    <property type="project" value="UniProtKB-SubCell"/>
</dbReference>
<comment type="subcellular location">
    <subcellularLocation>
        <location evidence="1">Mitochondrion intermembrane space</location>
    </subcellularLocation>
</comment>
<name>A0A6J3MHM0_9PEZI</name>
<evidence type="ECO:0000256" key="2">
    <source>
        <dbReference type="ARBA" id="ARBA00009858"/>
    </source>
</evidence>